<dbReference type="PIRSF" id="PIRSF033490">
    <property type="entry name" value="MazF"/>
    <property type="match status" value="1"/>
</dbReference>
<dbReference type="GO" id="GO:0016075">
    <property type="term" value="P:rRNA catabolic process"/>
    <property type="evidence" value="ECO:0007669"/>
    <property type="project" value="TreeGrafter"/>
</dbReference>
<dbReference type="PANTHER" id="PTHR33988">
    <property type="entry name" value="ENDORIBONUCLEASE MAZF-RELATED"/>
    <property type="match status" value="1"/>
</dbReference>
<dbReference type="GO" id="GO:0003677">
    <property type="term" value="F:DNA binding"/>
    <property type="evidence" value="ECO:0007669"/>
    <property type="project" value="InterPro"/>
</dbReference>
<dbReference type="Gene3D" id="2.30.30.110">
    <property type="match status" value="1"/>
</dbReference>
<gene>
    <name evidence="2" type="ORF">COV07_03595</name>
</gene>
<keyword evidence="1" id="KW-0378">Hydrolase</keyword>
<comment type="caution">
    <text evidence="2">The sequence shown here is derived from an EMBL/GenBank/DDBJ whole genome shotgun (WGS) entry which is preliminary data.</text>
</comment>
<organism evidence="2 3">
    <name type="scientific">Candidatus Vogelbacteria bacterium CG10_big_fil_rev_8_21_14_0_10_45_14</name>
    <dbReference type="NCBI Taxonomy" id="1975042"/>
    <lineage>
        <taxon>Bacteria</taxon>
        <taxon>Candidatus Vogeliibacteriota</taxon>
    </lineage>
</organism>
<reference evidence="2 3" key="1">
    <citation type="submission" date="2017-09" db="EMBL/GenBank/DDBJ databases">
        <title>Depth-based differentiation of microbial function through sediment-hosted aquifers and enrichment of novel symbionts in the deep terrestrial subsurface.</title>
        <authorList>
            <person name="Probst A.J."/>
            <person name="Ladd B."/>
            <person name="Jarett J.K."/>
            <person name="Geller-Mcgrath D.E."/>
            <person name="Sieber C.M."/>
            <person name="Emerson J.B."/>
            <person name="Anantharaman K."/>
            <person name="Thomas B.C."/>
            <person name="Malmstrom R."/>
            <person name="Stieglmeier M."/>
            <person name="Klingl A."/>
            <person name="Woyke T."/>
            <person name="Ryan C.M."/>
            <person name="Banfield J.F."/>
        </authorList>
    </citation>
    <scope>NUCLEOTIDE SEQUENCE [LARGE SCALE GENOMIC DNA]</scope>
    <source>
        <strain evidence="2">CG10_big_fil_rev_8_21_14_0_10_45_14</strain>
    </source>
</reference>
<dbReference type="SUPFAM" id="SSF50118">
    <property type="entry name" value="Cell growth inhibitor/plasmid maintenance toxic component"/>
    <property type="match status" value="1"/>
</dbReference>
<comment type="similarity">
    <text evidence="1">Belongs to the PemK/MazF family.</text>
</comment>
<name>A0A2H0RJ23_9BACT</name>
<keyword evidence="1" id="KW-0255">Endonuclease</keyword>
<dbReference type="InterPro" id="IPR011067">
    <property type="entry name" value="Plasmid_toxin/cell-grow_inhib"/>
</dbReference>
<sequence>MANISQKEIYLANLDPVEGSEQGGKRPVVVVSGETTNGVFPIILVCPLTKVIKRIEHCPIVRKNKENKLSADSQALTFQIRAISKERLVRKIGSISEQDLRAVHQGILDMLRY</sequence>
<evidence type="ECO:0000313" key="3">
    <source>
        <dbReference type="Proteomes" id="UP000230833"/>
    </source>
</evidence>
<dbReference type="GO" id="GO:0003746">
    <property type="term" value="F:translation elongation factor activity"/>
    <property type="evidence" value="ECO:0007669"/>
    <property type="project" value="UniProtKB-KW"/>
</dbReference>
<evidence type="ECO:0000256" key="1">
    <source>
        <dbReference type="PIRNR" id="PIRNR033490"/>
    </source>
</evidence>
<keyword evidence="1" id="KW-0540">Nuclease</keyword>
<dbReference type="GO" id="GO:0016787">
    <property type="term" value="F:hydrolase activity"/>
    <property type="evidence" value="ECO:0007669"/>
    <property type="project" value="UniProtKB-KW"/>
</dbReference>
<dbReference type="GO" id="GO:0004521">
    <property type="term" value="F:RNA endonuclease activity"/>
    <property type="evidence" value="ECO:0007669"/>
    <property type="project" value="TreeGrafter"/>
</dbReference>
<dbReference type="InterPro" id="IPR003477">
    <property type="entry name" value="PemK-like"/>
</dbReference>
<dbReference type="Proteomes" id="UP000230833">
    <property type="component" value="Unassembled WGS sequence"/>
</dbReference>
<accession>A0A2H0RJ23</accession>
<dbReference type="AlphaFoldDB" id="A0A2H0RJ23"/>
<dbReference type="GO" id="GO:0006402">
    <property type="term" value="P:mRNA catabolic process"/>
    <property type="evidence" value="ECO:0007669"/>
    <property type="project" value="TreeGrafter"/>
</dbReference>
<keyword evidence="2" id="KW-0648">Protein biosynthesis</keyword>
<dbReference type="EMBL" id="PCYL01000038">
    <property type="protein sequence ID" value="PIR46562.1"/>
    <property type="molecule type" value="Genomic_DNA"/>
</dbReference>
<evidence type="ECO:0000313" key="2">
    <source>
        <dbReference type="EMBL" id="PIR46562.1"/>
    </source>
</evidence>
<proteinExistence type="inferred from homology"/>
<keyword evidence="2" id="KW-0251">Elongation factor</keyword>
<dbReference type="Pfam" id="PF02452">
    <property type="entry name" value="PemK_toxin"/>
    <property type="match status" value="1"/>
</dbReference>
<protein>
    <recommendedName>
        <fullName evidence="1">mRNA interferase</fullName>
        <ecNumber evidence="1">3.1.-.-</ecNumber>
    </recommendedName>
</protein>
<comment type="function">
    <text evidence="1">Toxic component of a type II toxin-antitoxin (TA) system.</text>
</comment>
<dbReference type="EC" id="3.1.-.-" evidence="1"/>